<evidence type="ECO:0000259" key="13">
    <source>
        <dbReference type="PROSITE" id="PS50262"/>
    </source>
</evidence>
<keyword evidence="10 11" id="KW-0807">Transducer</keyword>
<dbReference type="PANTHER" id="PTHR24234">
    <property type="entry name" value="LYSOPHOSPHATIDIC ACID RECEPTOR 5/SPHINGOSYLPHOSPHORYLCHOLINE RECEPTOR"/>
    <property type="match status" value="1"/>
</dbReference>
<evidence type="ECO:0000256" key="2">
    <source>
        <dbReference type="ARBA" id="ARBA00022475"/>
    </source>
</evidence>
<evidence type="ECO:0000256" key="5">
    <source>
        <dbReference type="ARBA" id="ARBA00023040"/>
    </source>
</evidence>
<evidence type="ECO:0000256" key="1">
    <source>
        <dbReference type="ARBA" id="ARBA00004651"/>
    </source>
</evidence>
<keyword evidence="4 12" id="KW-1133">Transmembrane helix</keyword>
<dbReference type="AlphaFoldDB" id="A0A3B3V1M3"/>
<dbReference type="STRING" id="48699.ENSPLAP00000018796"/>
<dbReference type="PROSITE" id="PS00237">
    <property type="entry name" value="G_PROTEIN_RECEP_F1_1"/>
    <property type="match status" value="1"/>
</dbReference>
<dbReference type="PANTHER" id="PTHR24234:SF10">
    <property type="entry name" value="G-PROTEIN COUPLED RECEPTOR 4"/>
    <property type="match status" value="1"/>
</dbReference>
<keyword evidence="8 11" id="KW-0675">Receptor</keyword>
<dbReference type="SUPFAM" id="SSF81321">
    <property type="entry name" value="Family A G protein-coupled receptor-like"/>
    <property type="match status" value="1"/>
</dbReference>
<keyword evidence="15" id="KW-1185">Reference proteome</keyword>
<keyword evidence="7" id="KW-1015">Disulfide bond</keyword>
<keyword evidence="9" id="KW-0325">Glycoprotein</keyword>
<evidence type="ECO:0000256" key="9">
    <source>
        <dbReference type="ARBA" id="ARBA00023180"/>
    </source>
</evidence>
<accession>A0A3B3V1M3</accession>
<protein>
    <submittedName>
        <fullName evidence="14">Ovarian cancer G-protein coupled receptor 1-like</fullName>
    </submittedName>
</protein>
<evidence type="ECO:0000256" key="11">
    <source>
        <dbReference type="RuleBase" id="RU000688"/>
    </source>
</evidence>
<dbReference type="PRINTS" id="PR00237">
    <property type="entry name" value="GPCRRHODOPSN"/>
</dbReference>
<dbReference type="GO" id="GO:0004930">
    <property type="term" value="F:G protein-coupled receptor activity"/>
    <property type="evidence" value="ECO:0007669"/>
    <property type="project" value="UniProtKB-KW"/>
</dbReference>
<evidence type="ECO:0000256" key="8">
    <source>
        <dbReference type="ARBA" id="ARBA00023170"/>
    </source>
</evidence>
<dbReference type="Ensembl" id="ENSPLAT00000028371.1">
    <property type="protein sequence ID" value="ENSPLAP00000018796.1"/>
    <property type="gene ID" value="ENSPLAG00000023511.1"/>
</dbReference>
<keyword evidence="2" id="KW-1003">Cell membrane</keyword>
<proteinExistence type="inferred from homology"/>
<keyword evidence="6 12" id="KW-0472">Membrane</keyword>
<feature type="transmembrane region" description="Helical" evidence="12">
    <location>
        <begin position="172"/>
        <end position="191"/>
    </location>
</feature>
<dbReference type="Proteomes" id="UP000261500">
    <property type="component" value="Unplaced"/>
</dbReference>
<reference evidence="14" key="2">
    <citation type="submission" date="2025-09" db="UniProtKB">
        <authorList>
            <consortium name="Ensembl"/>
        </authorList>
    </citation>
    <scope>IDENTIFICATION</scope>
</reference>
<evidence type="ECO:0000256" key="6">
    <source>
        <dbReference type="ARBA" id="ARBA00023136"/>
    </source>
</evidence>
<comment type="subcellular location">
    <subcellularLocation>
        <location evidence="1">Cell membrane</location>
        <topology evidence="1">Multi-pass membrane protein</topology>
    </subcellularLocation>
</comment>
<comment type="similarity">
    <text evidence="11">Belongs to the G-protein coupled receptor 1 family.</text>
</comment>
<evidence type="ECO:0000256" key="3">
    <source>
        <dbReference type="ARBA" id="ARBA00022692"/>
    </source>
</evidence>
<evidence type="ECO:0000256" key="10">
    <source>
        <dbReference type="ARBA" id="ARBA00023224"/>
    </source>
</evidence>
<keyword evidence="5 11" id="KW-0297">G-protein coupled receptor</keyword>
<organism evidence="14 15">
    <name type="scientific">Poecilia latipinna</name>
    <name type="common">sailfin molly</name>
    <dbReference type="NCBI Taxonomy" id="48699"/>
    <lineage>
        <taxon>Eukaryota</taxon>
        <taxon>Metazoa</taxon>
        <taxon>Chordata</taxon>
        <taxon>Craniata</taxon>
        <taxon>Vertebrata</taxon>
        <taxon>Euteleostomi</taxon>
        <taxon>Actinopterygii</taxon>
        <taxon>Neopterygii</taxon>
        <taxon>Teleostei</taxon>
        <taxon>Neoteleostei</taxon>
        <taxon>Acanthomorphata</taxon>
        <taxon>Ovalentaria</taxon>
        <taxon>Atherinomorphae</taxon>
        <taxon>Cyprinodontiformes</taxon>
        <taxon>Poeciliidae</taxon>
        <taxon>Poeciliinae</taxon>
        <taxon>Poecilia</taxon>
    </lineage>
</organism>
<sequence length="306" mass="34934">LGRKTLERLSMNIHMYPTVYSLFFIVGFPANCLSLFVAWKLALQGNSMAVYLVSLCVSDLLYTVTLPVWIGMAQRWNISDQLCGVMYLIMYNSFYVGSGLLCCISVDRYLAVVYPLHFHWVREVRAAALLSAAVWLLEIFLHILLLHHMGALQSFNLCHQPMPLTQKDADVALVRVVLGFLFPLVVMTLCFQQIMQSLRRSRSILEEERRKVGLLLLLLLITYVASFVPYQMVMFLRVVLEPGACGWARRLRDPYLVTVAMTTLNSTLDPIIYCLINESAKREIGRVMNRGRRSFIKTATRIQAVS</sequence>
<dbReference type="Gene3D" id="1.20.1070.10">
    <property type="entry name" value="Rhodopsin 7-helix transmembrane proteins"/>
    <property type="match status" value="1"/>
</dbReference>
<name>A0A3B3V1M3_9TELE</name>
<feature type="domain" description="G-protein coupled receptors family 1 profile" evidence="13">
    <location>
        <begin position="30"/>
        <end position="273"/>
    </location>
</feature>
<keyword evidence="3 11" id="KW-0812">Transmembrane</keyword>
<dbReference type="GO" id="GO:0005886">
    <property type="term" value="C:plasma membrane"/>
    <property type="evidence" value="ECO:0007669"/>
    <property type="project" value="UniProtKB-SubCell"/>
</dbReference>
<dbReference type="InterPro" id="IPR000276">
    <property type="entry name" value="GPCR_Rhodpsn"/>
</dbReference>
<feature type="transmembrane region" description="Helical" evidence="12">
    <location>
        <begin position="127"/>
        <end position="152"/>
    </location>
</feature>
<reference evidence="14" key="1">
    <citation type="submission" date="2025-08" db="UniProtKB">
        <authorList>
            <consortium name="Ensembl"/>
        </authorList>
    </citation>
    <scope>IDENTIFICATION</scope>
</reference>
<feature type="transmembrane region" description="Helical" evidence="12">
    <location>
        <begin position="20"/>
        <end position="42"/>
    </location>
</feature>
<evidence type="ECO:0000313" key="15">
    <source>
        <dbReference type="Proteomes" id="UP000261500"/>
    </source>
</evidence>
<dbReference type="Pfam" id="PF00001">
    <property type="entry name" value="7tm_1"/>
    <property type="match status" value="1"/>
</dbReference>
<dbReference type="PROSITE" id="PS50262">
    <property type="entry name" value="G_PROTEIN_RECEP_F1_2"/>
    <property type="match status" value="1"/>
</dbReference>
<feature type="transmembrane region" description="Helical" evidence="12">
    <location>
        <begin position="49"/>
        <end position="72"/>
    </location>
</feature>
<feature type="transmembrane region" description="Helical" evidence="12">
    <location>
        <begin position="84"/>
        <end position="106"/>
    </location>
</feature>
<evidence type="ECO:0000256" key="7">
    <source>
        <dbReference type="ARBA" id="ARBA00023157"/>
    </source>
</evidence>
<feature type="transmembrane region" description="Helical" evidence="12">
    <location>
        <begin position="255"/>
        <end position="276"/>
    </location>
</feature>
<evidence type="ECO:0000256" key="4">
    <source>
        <dbReference type="ARBA" id="ARBA00022989"/>
    </source>
</evidence>
<evidence type="ECO:0000313" key="14">
    <source>
        <dbReference type="Ensembl" id="ENSPLAP00000018796.1"/>
    </source>
</evidence>
<dbReference type="GeneTree" id="ENSGT00950000183136"/>
<dbReference type="InterPro" id="IPR017452">
    <property type="entry name" value="GPCR_Rhodpsn_7TM"/>
</dbReference>
<evidence type="ECO:0000256" key="12">
    <source>
        <dbReference type="SAM" id="Phobius"/>
    </source>
</evidence>
<feature type="transmembrane region" description="Helical" evidence="12">
    <location>
        <begin position="212"/>
        <end position="235"/>
    </location>
</feature>